<evidence type="ECO:0000256" key="2">
    <source>
        <dbReference type="ARBA" id="ARBA00022603"/>
    </source>
</evidence>
<dbReference type="OrthoDB" id="308383at2759"/>
<dbReference type="SUPFAM" id="SSF54928">
    <property type="entry name" value="RNA-binding domain, RBD"/>
    <property type="match status" value="1"/>
</dbReference>
<keyword evidence="10" id="KW-1185">Reference proteome</keyword>
<dbReference type="PANTHER" id="PTHR45814:SF1">
    <property type="entry name" value="HISTONE-LYSINE N-METHYLTRANSFERASE SETD1B"/>
    <property type="match status" value="1"/>
</dbReference>
<dbReference type="Pfam" id="PF00076">
    <property type="entry name" value="RRM_1"/>
    <property type="match status" value="1"/>
</dbReference>
<evidence type="ECO:0000256" key="7">
    <source>
        <dbReference type="PROSITE-ProRule" id="PRU00176"/>
    </source>
</evidence>
<dbReference type="GO" id="GO:0003723">
    <property type="term" value="F:RNA binding"/>
    <property type="evidence" value="ECO:0007669"/>
    <property type="project" value="UniProtKB-UniRule"/>
</dbReference>
<keyword evidence="4" id="KW-0949">S-adenosyl-L-methionine</keyword>
<evidence type="ECO:0000256" key="6">
    <source>
        <dbReference type="ARBA" id="ARBA00023242"/>
    </source>
</evidence>
<evidence type="ECO:0000256" key="1">
    <source>
        <dbReference type="ARBA" id="ARBA00004123"/>
    </source>
</evidence>
<dbReference type="GO" id="GO:0048188">
    <property type="term" value="C:Set1C/COMPASS complex"/>
    <property type="evidence" value="ECO:0007669"/>
    <property type="project" value="TreeGrafter"/>
</dbReference>
<dbReference type="PANTHER" id="PTHR45814">
    <property type="entry name" value="HISTONE-LYSINE N-METHYLTRANSFERASE SETD1"/>
    <property type="match status" value="1"/>
</dbReference>
<dbReference type="SMART" id="SM00360">
    <property type="entry name" value="RRM"/>
    <property type="match status" value="1"/>
</dbReference>
<feature type="domain" description="RRM" evidence="8">
    <location>
        <begin position="93"/>
        <end position="181"/>
    </location>
</feature>
<dbReference type="InterPro" id="IPR044570">
    <property type="entry name" value="Set1-like"/>
</dbReference>
<dbReference type="InterPro" id="IPR035979">
    <property type="entry name" value="RBD_domain_sf"/>
</dbReference>
<dbReference type="Proteomes" id="UP001152622">
    <property type="component" value="Chromosome 11"/>
</dbReference>
<evidence type="ECO:0000313" key="10">
    <source>
        <dbReference type="Proteomes" id="UP001152622"/>
    </source>
</evidence>
<dbReference type="FunFam" id="3.30.70.330:FF:000178">
    <property type="entry name" value="Histone-lysine N-methyltransferase"/>
    <property type="match status" value="1"/>
</dbReference>
<dbReference type="InterPro" id="IPR000504">
    <property type="entry name" value="RRM_dom"/>
</dbReference>
<evidence type="ECO:0000259" key="8">
    <source>
        <dbReference type="PROSITE" id="PS50102"/>
    </source>
</evidence>
<keyword evidence="6" id="KW-0539">Nucleus</keyword>
<reference evidence="9" key="1">
    <citation type="journal article" date="2023" name="Science">
        <title>Genome structures resolve the early diversification of teleost fishes.</title>
        <authorList>
            <person name="Parey E."/>
            <person name="Louis A."/>
            <person name="Montfort J."/>
            <person name="Bouchez O."/>
            <person name="Roques C."/>
            <person name="Iampietro C."/>
            <person name="Lluch J."/>
            <person name="Castinel A."/>
            <person name="Donnadieu C."/>
            <person name="Desvignes T."/>
            <person name="Floi Bucao C."/>
            <person name="Jouanno E."/>
            <person name="Wen M."/>
            <person name="Mejri S."/>
            <person name="Dirks R."/>
            <person name="Jansen H."/>
            <person name="Henkel C."/>
            <person name="Chen W.J."/>
            <person name="Zahm M."/>
            <person name="Cabau C."/>
            <person name="Klopp C."/>
            <person name="Thompson A.W."/>
            <person name="Robinson-Rechavi M."/>
            <person name="Braasch I."/>
            <person name="Lecointre G."/>
            <person name="Bobe J."/>
            <person name="Postlethwait J.H."/>
            <person name="Berthelot C."/>
            <person name="Roest Crollius H."/>
            <person name="Guiguen Y."/>
        </authorList>
    </citation>
    <scope>NUCLEOTIDE SEQUENCE</scope>
    <source>
        <strain evidence="9">WJC10195</strain>
    </source>
</reference>
<evidence type="ECO:0000256" key="5">
    <source>
        <dbReference type="ARBA" id="ARBA00022853"/>
    </source>
</evidence>
<accession>A0A9Q1EX06</accession>
<dbReference type="GO" id="GO:0032259">
    <property type="term" value="P:methylation"/>
    <property type="evidence" value="ECO:0007669"/>
    <property type="project" value="UniProtKB-KW"/>
</dbReference>
<organism evidence="9 10">
    <name type="scientific">Synaphobranchus kaupii</name>
    <name type="common">Kaup's arrowtooth eel</name>
    <dbReference type="NCBI Taxonomy" id="118154"/>
    <lineage>
        <taxon>Eukaryota</taxon>
        <taxon>Metazoa</taxon>
        <taxon>Chordata</taxon>
        <taxon>Craniata</taxon>
        <taxon>Vertebrata</taxon>
        <taxon>Euteleostomi</taxon>
        <taxon>Actinopterygii</taxon>
        <taxon>Neopterygii</taxon>
        <taxon>Teleostei</taxon>
        <taxon>Anguilliformes</taxon>
        <taxon>Synaphobranchidae</taxon>
        <taxon>Synaphobranchus</taxon>
    </lineage>
</organism>
<evidence type="ECO:0000256" key="4">
    <source>
        <dbReference type="ARBA" id="ARBA00022691"/>
    </source>
</evidence>
<dbReference type="GO" id="GO:0042800">
    <property type="term" value="F:histone H3K4 methyltransferase activity"/>
    <property type="evidence" value="ECO:0007669"/>
    <property type="project" value="InterPro"/>
</dbReference>
<dbReference type="InterPro" id="IPR012677">
    <property type="entry name" value="Nucleotide-bd_a/b_plait_sf"/>
</dbReference>
<evidence type="ECO:0000256" key="3">
    <source>
        <dbReference type="ARBA" id="ARBA00022679"/>
    </source>
</evidence>
<comment type="caution">
    <text evidence="9">The sequence shown here is derived from an EMBL/GenBank/DDBJ whole genome shotgun (WGS) entry which is preliminary data.</text>
</comment>
<keyword evidence="3" id="KW-0808">Transferase</keyword>
<proteinExistence type="predicted"/>
<dbReference type="EMBL" id="JAINUF010000011">
    <property type="protein sequence ID" value="KAJ8346683.1"/>
    <property type="molecule type" value="Genomic_DNA"/>
</dbReference>
<name>A0A9Q1EX06_SYNKA</name>
<dbReference type="PROSITE" id="PS50102">
    <property type="entry name" value="RRM"/>
    <property type="match status" value="1"/>
</dbReference>
<sequence>MPSKCKDLASGMESNHPICGSGEKRIHHWRSYKLIIDPALKRGSHKLYRYDGQTFNMPNTGMPPVDTVRDPRIGRLWMKYKESDLPVPKFKVDEYYVGRVPPKEVTFAKLNDNIREGFLTDMCKKFGDIEQLEILHNPKNKRHLGIAKVVFGSVKSAKDAVLNLHNTSVMGNIIHVELDPKGAAC</sequence>
<keyword evidence="2" id="KW-0489">Methyltransferase</keyword>
<gene>
    <name evidence="9" type="ORF">SKAU_G00280840</name>
</gene>
<dbReference type="Gene3D" id="3.30.70.330">
    <property type="match status" value="1"/>
</dbReference>
<keyword evidence="5" id="KW-0156">Chromatin regulator</keyword>
<evidence type="ECO:0000313" key="9">
    <source>
        <dbReference type="EMBL" id="KAJ8346683.1"/>
    </source>
</evidence>
<dbReference type="AlphaFoldDB" id="A0A9Q1EX06"/>
<keyword evidence="7" id="KW-0694">RNA-binding</keyword>
<protein>
    <recommendedName>
        <fullName evidence="8">RRM domain-containing protein</fullName>
    </recommendedName>
</protein>
<comment type="subcellular location">
    <subcellularLocation>
        <location evidence="1">Nucleus</location>
    </subcellularLocation>
</comment>